<comment type="subcellular location">
    <subcellularLocation>
        <location evidence="1">Membrane</location>
        <topology evidence="1">Multi-pass membrane protein</topology>
    </subcellularLocation>
</comment>
<feature type="transmembrane region" description="Helical" evidence="7">
    <location>
        <begin position="145"/>
        <end position="164"/>
    </location>
</feature>
<dbReference type="EMBL" id="JBJKFK010000225">
    <property type="protein sequence ID" value="KAL3318596.1"/>
    <property type="molecule type" value="Genomic_DNA"/>
</dbReference>
<keyword evidence="4 7" id="KW-1133">Transmembrane helix</keyword>
<feature type="transmembrane region" description="Helical" evidence="7">
    <location>
        <begin position="455"/>
        <end position="478"/>
    </location>
</feature>
<feature type="transmembrane region" description="Helical" evidence="7">
    <location>
        <begin position="353"/>
        <end position="382"/>
    </location>
</feature>
<evidence type="ECO:0000256" key="6">
    <source>
        <dbReference type="RuleBase" id="RU362091"/>
    </source>
</evidence>
<dbReference type="GO" id="GO:0016020">
    <property type="term" value="C:membrane"/>
    <property type="evidence" value="ECO:0007669"/>
    <property type="project" value="UniProtKB-SubCell"/>
</dbReference>
<dbReference type="PANTHER" id="PTHR11819:SF150">
    <property type="entry name" value="SODIUM_MYO-INOSITOL COTRANSPORTER"/>
    <property type="match status" value="1"/>
</dbReference>
<dbReference type="Pfam" id="PF00474">
    <property type="entry name" value="SSF"/>
    <property type="match status" value="1"/>
</dbReference>
<feature type="transmembrane region" description="Helical" evidence="7">
    <location>
        <begin position="246"/>
        <end position="265"/>
    </location>
</feature>
<dbReference type="AlphaFoldDB" id="A0ABD2QIN5"/>
<dbReference type="InterPro" id="IPR001734">
    <property type="entry name" value="Na/solute_symporter"/>
</dbReference>
<comment type="caution">
    <text evidence="8">The sequence shown here is derived from an EMBL/GenBank/DDBJ whole genome shotgun (WGS) entry which is preliminary data.</text>
</comment>
<evidence type="ECO:0000256" key="1">
    <source>
        <dbReference type="ARBA" id="ARBA00004141"/>
    </source>
</evidence>
<reference evidence="8 9" key="1">
    <citation type="submission" date="2024-11" db="EMBL/GenBank/DDBJ databases">
        <title>Adaptive evolution of stress response genes in parasites aligns with host niche diversity.</title>
        <authorList>
            <person name="Hahn C."/>
            <person name="Resl P."/>
        </authorList>
    </citation>
    <scope>NUCLEOTIDE SEQUENCE [LARGE SCALE GENOMIC DNA]</scope>
    <source>
        <strain evidence="8">EGGRZ-B1_66</strain>
        <tissue evidence="8">Body</tissue>
    </source>
</reference>
<evidence type="ECO:0000313" key="9">
    <source>
        <dbReference type="Proteomes" id="UP001626550"/>
    </source>
</evidence>
<feature type="transmembrane region" description="Helical" evidence="7">
    <location>
        <begin position="111"/>
        <end position="138"/>
    </location>
</feature>
<evidence type="ECO:0000256" key="5">
    <source>
        <dbReference type="ARBA" id="ARBA00023136"/>
    </source>
</evidence>
<feature type="transmembrane region" description="Helical" evidence="7">
    <location>
        <begin position="498"/>
        <end position="519"/>
    </location>
</feature>
<evidence type="ECO:0000256" key="4">
    <source>
        <dbReference type="ARBA" id="ARBA00022989"/>
    </source>
</evidence>
<gene>
    <name evidence="8" type="primary">SLC5A3</name>
    <name evidence="8" type="ORF">Ciccas_002742</name>
</gene>
<evidence type="ECO:0000256" key="2">
    <source>
        <dbReference type="ARBA" id="ARBA00006434"/>
    </source>
</evidence>
<keyword evidence="9" id="KW-1185">Reference proteome</keyword>
<evidence type="ECO:0000256" key="3">
    <source>
        <dbReference type="ARBA" id="ARBA00022692"/>
    </source>
</evidence>
<sequence>MSWFPIGASLFASNIGSEHFIGLAGSGAANGIGVAAFELNACLILQLLGWVFLPVYLASGVCTLPEYMKKRFQSPYIQVYLSLVSLLLYIFTKISVNLYAGALFIESAFRWNIWISIIFILTVTTFISLVGGLAAVIYTDTLQCVIMLVGSTVLSCFAFARFGTVDLHALLSNFSASISPVNMSLPLGTKLIDQLVMASDRRPNYTFDQIMREDEAGPGDLTAMLNCRLPSRNAFIMLGPISDKEIPWLGFLLGQIPGSIWYWCADQMMVQRVLASRSLAHAQGSTLFAGFLKLLPLFLIVLPGMISRVLFTQEIACASPEECMQSCGQASGCSNLAYPKLVMNILPNGLRGALLSVMFAALVSDLTSIFNSASTLFTIDIYKKLRKGAKTPELMIVGRVFIVFMVLVSVLWVPVIQSMQGGRLYVYIMTVSANLSPPIAAVFLLAVLWPRTNAVAAFTALMVGFVVGIVKLVLDFVFREPFCGQVDTRPLILKNFQYMYFAMFSFLLTNATAVALTLFTSKERDEEFTYWGASEMLRMTHPDEIQVEEEKECTMLLVEDHTATVTPTRKRVLKNVLKKMCGLEKEVEEEAAANETKLKAFFDRTRFRQSPRVRRTLLSFLCFICVFTVFMYIFLSTYFPQLEYGPLAVIPALESNMQALEKLQNRNVLKLINAL</sequence>
<dbReference type="Proteomes" id="UP001626550">
    <property type="component" value="Unassembled WGS sequence"/>
</dbReference>
<dbReference type="Gene3D" id="1.20.1730.10">
    <property type="entry name" value="Sodium/glucose cotransporter"/>
    <property type="match status" value="1"/>
</dbReference>
<dbReference type="PANTHER" id="PTHR11819">
    <property type="entry name" value="SOLUTE CARRIER FAMILY 5"/>
    <property type="match status" value="1"/>
</dbReference>
<name>A0ABD2QIN5_9PLAT</name>
<feature type="transmembrane region" description="Helical" evidence="7">
    <location>
        <begin position="616"/>
        <end position="635"/>
    </location>
</feature>
<dbReference type="NCBIfam" id="TIGR00813">
    <property type="entry name" value="sss"/>
    <property type="match status" value="1"/>
</dbReference>
<comment type="similarity">
    <text evidence="2 6">Belongs to the sodium:solute symporter (SSF) (TC 2.A.21) family.</text>
</comment>
<dbReference type="PROSITE" id="PS50283">
    <property type="entry name" value="NA_SOLUT_SYMP_3"/>
    <property type="match status" value="1"/>
</dbReference>
<feature type="transmembrane region" description="Helical" evidence="7">
    <location>
        <begin position="79"/>
        <end position="105"/>
    </location>
</feature>
<keyword evidence="3 7" id="KW-0812">Transmembrane</keyword>
<dbReference type="InterPro" id="IPR038377">
    <property type="entry name" value="Na/Glc_symporter_sf"/>
</dbReference>
<organism evidence="8 9">
    <name type="scientific">Cichlidogyrus casuarinus</name>
    <dbReference type="NCBI Taxonomy" id="1844966"/>
    <lineage>
        <taxon>Eukaryota</taxon>
        <taxon>Metazoa</taxon>
        <taxon>Spiralia</taxon>
        <taxon>Lophotrochozoa</taxon>
        <taxon>Platyhelminthes</taxon>
        <taxon>Monogenea</taxon>
        <taxon>Monopisthocotylea</taxon>
        <taxon>Dactylogyridea</taxon>
        <taxon>Ancyrocephalidae</taxon>
        <taxon>Cichlidogyrus</taxon>
    </lineage>
</organism>
<feature type="transmembrane region" description="Helical" evidence="7">
    <location>
        <begin position="286"/>
        <end position="306"/>
    </location>
</feature>
<evidence type="ECO:0000313" key="8">
    <source>
        <dbReference type="EMBL" id="KAL3318596.1"/>
    </source>
</evidence>
<protein>
    <submittedName>
        <fullName evidence="8">Sodium/myo-inositol cotransporter</fullName>
    </submittedName>
</protein>
<feature type="transmembrane region" description="Helical" evidence="7">
    <location>
        <begin position="47"/>
        <end position="67"/>
    </location>
</feature>
<proteinExistence type="inferred from homology"/>
<keyword evidence="5 7" id="KW-0472">Membrane</keyword>
<evidence type="ECO:0000256" key="7">
    <source>
        <dbReference type="SAM" id="Phobius"/>
    </source>
</evidence>
<feature type="transmembrane region" description="Helical" evidence="7">
    <location>
        <begin position="425"/>
        <end position="448"/>
    </location>
</feature>
<accession>A0ABD2QIN5</accession>
<feature type="transmembrane region" description="Helical" evidence="7">
    <location>
        <begin position="394"/>
        <end position="413"/>
    </location>
</feature>